<evidence type="ECO:0000256" key="2">
    <source>
        <dbReference type="ARBA" id="ARBA00022801"/>
    </source>
</evidence>
<protein>
    <recommendedName>
        <fullName evidence="5">YqaJ viral recombinase domain-containing protein</fullName>
    </recommendedName>
</protein>
<feature type="non-terminal residue" evidence="6">
    <location>
        <position position="1"/>
    </location>
</feature>
<dbReference type="InterPro" id="IPR011335">
    <property type="entry name" value="Restrct_endonuc-II-like"/>
</dbReference>
<dbReference type="GO" id="GO:0004386">
    <property type="term" value="F:helicase activity"/>
    <property type="evidence" value="ECO:0007669"/>
    <property type="project" value="UniProtKB-KW"/>
</dbReference>
<dbReference type="InterPro" id="IPR051703">
    <property type="entry name" value="NF-kappa-B_Signaling_Reg"/>
</dbReference>
<dbReference type="InterPro" id="IPR019080">
    <property type="entry name" value="YqaJ_viral_recombinase"/>
</dbReference>
<evidence type="ECO:0000256" key="3">
    <source>
        <dbReference type="ARBA" id="ARBA00022806"/>
    </source>
</evidence>
<evidence type="ECO:0000256" key="1">
    <source>
        <dbReference type="ARBA" id="ARBA00022741"/>
    </source>
</evidence>
<evidence type="ECO:0000256" key="4">
    <source>
        <dbReference type="ARBA" id="ARBA00022840"/>
    </source>
</evidence>
<reference evidence="6 7" key="1">
    <citation type="submission" date="2019-11" db="EMBL/GenBank/DDBJ databases">
        <title>Growth characteristics of pneumococcus vary with the chemical composition of the capsule and with environmental conditions.</title>
        <authorList>
            <person name="Tothpal A."/>
            <person name="Desobry K."/>
            <person name="Joshi S."/>
            <person name="Wyllie A.L."/>
            <person name="Weinberger D.M."/>
        </authorList>
    </citation>
    <scope>NUCLEOTIDE SEQUENCE [LARGE SCALE GENOMIC DNA]</scope>
    <source>
        <strain evidence="7">pnumococcus22F</strain>
    </source>
</reference>
<feature type="non-terminal residue" evidence="6">
    <location>
        <position position="76"/>
    </location>
</feature>
<keyword evidence="1" id="KW-0547">Nucleotide-binding</keyword>
<evidence type="ECO:0000313" key="7">
    <source>
        <dbReference type="Proteomes" id="UP000474228"/>
    </source>
</evidence>
<sequence>TELYEIKNNLKVLEYGCLPHMYIEFLAASPDGICDSRITNPNYHGRMLEIKCPYSRVITGIPKSEYYMQVQLQLEV</sequence>
<dbReference type="PANTHER" id="PTHR46609">
    <property type="entry name" value="EXONUCLEASE, PHAGE-TYPE/RECB, C-TERMINAL DOMAIN-CONTAINING PROTEIN"/>
    <property type="match status" value="1"/>
</dbReference>
<evidence type="ECO:0000259" key="5">
    <source>
        <dbReference type="Pfam" id="PF09588"/>
    </source>
</evidence>
<dbReference type="SUPFAM" id="SSF52980">
    <property type="entry name" value="Restriction endonuclease-like"/>
    <property type="match status" value="1"/>
</dbReference>
<keyword evidence="2" id="KW-0378">Hydrolase</keyword>
<accession>A0A6G2D803</accession>
<comment type="caution">
    <text evidence="6">The sequence shown here is derived from an EMBL/GenBank/DDBJ whole genome shotgun (WGS) entry which is preliminary data.</text>
</comment>
<dbReference type="EMBL" id="WNHJ01001217">
    <property type="protein sequence ID" value="MTV64682.1"/>
    <property type="molecule type" value="Genomic_DNA"/>
</dbReference>
<gene>
    <name evidence="6" type="ORF">GM539_15250</name>
</gene>
<name>A0A6G2D803_STREE</name>
<proteinExistence type="predicted"/>
<keyword evidence="4" id="KW-0067">ATP-binding</keyword>
<dbReference type="GO" id="GO:0016787">
    <property type="term" value="F:hydrolase activity"/>
    <property type="evidence" value="ECO:0007669"/>
    <property type="project" value="UniProtKB-KW"/>
</dbReference>
<dbReference type="PANTHER" id="PTHR46609:SF8">
    <property type="entry name" value="YQAJ VIRAL RECOMBINASE DOMAIN-CONTAINING PROTEIN"/>
    <property type="match status" value="1"/>
</dbReference>
<evidence type="ECO:0000313" key="6">
    <source>
        <dbReference type="EMBL" id="MTV64682.1"/>
    </source>
</evidence>
<dbReference type="Gene3D" id="3.90.320.10">
    <property type="match status" value="1"/>
</dbReference>
<dbReference type="AlphaFoldDB" id="A0A6G2D803"/>
<dbReference type="Proteomes" id="UP000474228">
    <property type="component" value="Unassembled WGS sequence"/>
</dbReference>
<dbReference type="RefSeq" id="WP_155458872.1">
    <property type="nucleotide sequence ID" value="NZ_WNHJ01001217.1"/>
</dbReference>
<dbReference type="GO" id="GO:0005524">
    <property type="term" value="F:ATP binding"/>
    <property type="evidence" value="ECO:0007669"/>
    <property type="project" value="UniProtKB-KW"/>
</dbReference>
<organism evidence="6 7">
    <name type="scientific">Streptococcus pneumoniae</name>
    <dbReference type="NCBI Taxonomy" id="1313"/>
    <lineage>
        <taxon>Bacteria</taxon>
        <taxon>Bacillati</taxon>
        <taxon>Bacillota</taxon>
        <taxon>Bacilli</taxon>
        <taxon>Lactobacillales</taxon>
        <taxon>Streptococcaceae</taxon>
        <taxon>Streptococcus</taxon>
    </lineage>
</organism>
<keyword evidence="3" id="KW-0347">Helicase</keyword>
<dbReference type="InterPro" id="IPR011604">
    <property type="entry name" value="PDDEXK-like_dom_sf"/>
</dbReference>
<dbReference type="Pfam" id="PF09588">
    <property type="entry name" value="YqaJ"/>
    <property type="match status" value="1"/>
</dbReference>
<feature type="domain" description="YqaJ viral recombinase" evidence="5">
    <location>
        <begin position="2"/>
        <end position="76"/>
    </location>
</feature>